<dbReference type="Gene3D" id="2.60.40.10">
    <property type="entry name" value="Immunoglobulins"/>
    <property type="match status" value="8"/>
</dbReference>
<dbReference type="SMART" id="SM00060">
    <property type="entry name" value="FN3"/>
    <property type="match status" value="1"/>
</dbReference>
<dbReference type="PANTHER" id="PTHR13817:SF73">
    <property type="entry name" value="FIBRONECTIN TYPE-III DOMAIN-CONTAINING PROTEIN"/>
    <property type="match status" value="1"/>
</dbReference>
<reference evidence="6" key="1">
    <citation type="submission" date="2022-11" db="UniProtKB">
        <authorList>
            <consortium name="WormBaseParasite"/>
        </authorList>
    </citation>
    <scope>IDENTIFICATION</scope>
</reference>
<feature type="compositionally biased region" description="Acidic residues" evidence="2">
    <location>
        <begin position="1268"/>
        <end position="1289"/>
    </location>
</feature>
<dbReference type="SMART" id="SM00409">
    <property type="entry name" value="IG"/>
    <property type="match status" value="6"/>
</dbReference>
<feature type="compositionally biased region" description="Basic and acidic residues" evidence="2">
    <location>
        <begin position="540"/>
        <end position="551"/>
    </location>
</feature>
<evidence type="ECO:0000313" key="5">
    <source>
        <dbReference type="Proteomes" id="UP000887561"/>
    </source>
</evidence>
<feature type="compositionally biased region" description="Basic and acidic residues" evidence="2">
    <location>
        <begin position="1452"/>
        <end position="1481"/>
    </location>
</feature>
<feature type="region of interest" description="Disordered" evidence="2">
    <location>
        <begin position="1419"/>
        <end position="1566"/>
    </location>
</feature>
<feature type="compositionally biased region" description="Basic and acidic residues" evidence="2">
    <location>
        <begin position="456"/>
        <end position="483"/>
    </location>
</feature>
<evidence type="ECO:0000313" key="6">
    <source>
        <dbReference type="WBParaSite" id="scaffold3426_cov234.g6610"/>
    </source>
</evidence>
<evidence type="ECO:0000256" key="2">
    <source>
        <dbReference type="SAM" id="MobiDB-lite"/>
    </source>
</evidence>
<dbReference type="InterPro" id="IPR036116">
    <property type="entry name" value="FN3_sf"/>
</dbReference>
<dbReference type="Pfam" id="PF07679">
    <property type="entry name" value="I-set"/>
    <property type="match status" value="2"/>
</dbReference>
<feature type="domain" description="Ig-like" evidence="3">
    <location>
        <begin position="1032"/>
        <end position="1134"/>
    </location>
</feature>
<dbReference type="InterPro" id="IPR013783">
    <property type="entry name" value="Ig-like_fold"/>
</dbReference>
<evidence type="ECO:0000256" key="1">
    <source>
        <dbReference type="ARBA" id="ARBA00022737"/>
    </source>
</evidence>
<feature type="region of interest" description="Disordered" evidence="2">
    <location>
        <begin position="685"/>
        <end position="722"/>
    </location>
</feature>
<dbReference type="InterPro" id="IPR013098">
    <property type="entry name" value="Ig_I-set"/>
</dbReference>
<keyword evidence="5" id="KW-1185">Reference proteome</keyword>
<dbReference type="PROSITE" id="PS50835">
    <property type="entry name" value="IG_LIKE"/>
    <property type="match status" value="2"/>
</dbReference>
<keyword evidence="1" id="KW-0677">Repeat</keyword>
<dbReference type="Proteomes" id="UP000887561">
    <property type="component" value="Unplaced"/>
</dbReference>
<dbReference type="WBParaSite" id="scaffold3426_cov234.g6610">
    <property type="protein sequence ID" value="scaffold3426_cov234.g6610"/>
    <property type="gene ID" value="scaffold3426_cov234.g6610"/>
</dbReference>
<dbReference type="InterPro" id="IPR050964">
    <property type="entry name" value="Striated_Muscle_Regulatory"/>
</dbReference>
<feature type="region of interest" description="Disordered" evidence="2">
    <location>
        <begin position="1665"/>
        <end position="1721"/>
    </location>
</feature>
<feature type="compositionally biased region" description="Polar residues" evidence="2">
    <location>
        <begin position="1665"/>
        <end position="1676"/>
    </location>
</feature>
<feature type="region of interest" description="Disordered" evidence="2">
    <location>
        <begin position="1340"/>
        <end position="1399"/>
    </location>
</feature>
<feature type="region of interest" description="Disordered" evidence="2">
    <location>
        <begin position="400"/>
        <end position="499"/>
    </location>
</feature>
<dbReference type="InterPro" id="IPR003598">
    <property type="entry name" value="Ig_sub2"/>
</dbReference>
<dbReference type="SMART" id="SM00408">
    <property type="entry name" value="IGc2"/>
    <property type="match status" value="2"/>
</dbReference>
<evidence type="ECO:0000259" key="3">
    <source>
        <dbReference type="PROSITE" id="PS50835"/>
    </source>
</evidence>
<dbReference type="InterPro" id="IPR003961">
    <property type="entry name" value="FN3_dom"/>
</dbReference>
<feature type="domain" description="Ig-like" evidence="3">
    <location>
        <begin position="835"/>
        <end position="915"/>
    </location>
</feature>
<dbReference type="InterPro" id="IPR036179">
    <property type="entry name" value="Ig-like_dom_sf"/>
</dbReference>
<feature type="domain" description="Fibronectin type-III" evidence="4">
    <location>
        <begin position="148"/>
        <end position="253"/>
    </location>
</feature>
<sequence length="1721" mass="198035">CFAYFEGTKSLLEIYNFDESDIGEYSISLEGGEKSAPAKLRFEVSPKIELRRYHHEERIVKIGGDEFTVTANLLGWPTPKLSILLNDNPINDAKQVVVNAGVGCGEVHTINIRSLKRSHSGRIWLRASNEFGEDSSYIDLKVLDVPSAPINLRVRNITSSSVDLYWNIAESDSSYKGEEFIESFIVERKTGERQRWRQLQRKTAERIKTDTGEYVYTIQGLYPGESYAFRVLAFNEIGESEPSKAIDVDLPQEQSDDEEEERMIEGIRRRLSSTEILQRKISETLPPLERPSKPTVSTDGLQTKAILSWEQVDRAMLYGIERRRLSASSETDFWLEVANIERTTFIDRSIYETGRYVYRIVAKLPGVMNSEAGIQSEEVFITVQNVFDEGGSKSRLERRMEQHRYPEDSDASTSSSVQSLLDSGIQDDDGFHSPMKSLRKKVSISKEGGSSGRRVSFAEDKKSREEKRKEDKLKFKEEMEEQRPSSSSSYDEAEVKPIRTKILKKKTKTEKEVDTNKIEENIEDKSPISLEKEKIEEKEDVKSVKKIQEETKSEEDEIKVEKSKKQDEQGVEIKKYSSVGFEVPLNDIEAVEGQLLVEMVAKLEKSTRDTLMRAKWFKDGKLLNARTLKHKALLDNKGEAKLVINKIEKADEGLYKLELELSNREQSKPSTQAYLSVRGKGELPKAGIETKTTDTGRKPVGKLPPQEAQKTPPKFVKKPKPNAESIKGSRICLSGSFSGFPLPKLKWLRNGKEFLADEFILLNINYNEDLELNEFMLEILKFTPPEHEGADGEQQKFELNDEELDDNTNKEQRQKKTLQIINAAIEQRNSKVCRPRFFARPKPHKQVAEGKSLRLKAAISANPTPQVYWDRNGRASFLFDFFLLEVHSLSIFDSGLYNCTAKNTEGVAFCSANVQVVELATPKSSTESLIKTESPINQRMKRQKSRSEQMAPEIIEALPHEAKAISGDQFIAECRVLVLSFDGELSKLSISKISSLDSGRYIFIAENSSGTIRSEMNLLVNKAIREDDLLSPKFIESKVRLRHQIEIGDNGVSQREIILLAELIEGTEPITIKWFTPNRVEITNNHLNAYRIDRVGKDSRLTIFDAFPTDSGDYKCLAENKFGTAKCIFELKITEKNNFNYNIEQKPPTVSAKQSTIYAKQGQRFVDLIFSVFGDETVICWYRIVQDSEQHIIPNTKKYEANNKDNGQCVSLRIYDLQINDASQYKIVAINRCGEASGVIKLFVNTNINISENKKSALCDPERYSSEQFDESDDEEDKKEEKEEMEDEEIKGKKEEKVDDFTKRLRDLAILRTRSLHESIRSSIINTEAQQLQQQLNYKEEGNKSVNKSRKNSGSSSTNSNERDLLNGQNSKITDEQFHQRQRRASQQRQQQKSEEGTSIILQQKVPLGFCLLSASGRQRANTQAYRKRSSSLVAPRKEEDSGTYRAWVKQKQNEQKAKKEREEAEKTALEQQRSEKRELAAKNFNRWKSELERRLGEKKAAERLKAQKKAEQEKQKKEQKQLEAQQTFQSWKKQDEIRRRTQKERAKSVEQRIAKQTEQNKEQKRREAEAAFHAWIQMADERMRTQHALKQEEEERKEEERREQSKAKARIAEEAYSLWMNMKEEERKYRRSLAFRILDFERRANSERSITPWIPTSPTVIHSTHSRSTLLTPPLNSAKGRRRTLEKKLVLPDWRKHQKNKNNLETKSAINSGTNRRPWR</sequence>
<dbReference type="PANTHER" id="PTHR13817">
    <property type="entry name" value="TITIN"/>
    <property type="match status" value="1"/>
</dbReference>
<feature type="region of interest" description="Disordered" evidence="2">
    <location>
        <begin position="1259"/>
        <end position="1294"/>
    </location>
</feature>
<dbReference type="InterPro" id="IPR007110">
    <property type="entry name" value="Ig-like_dom"/>
</dbReference>
<feature type="compositionally biased region" description="Low complexity" evidence="2">
    <location>
        <begin position="411"/>
        <end position="423"/>
    </location>
</feature>
<feature type="compositionally biased region" description="Basic and acidic residues" evidence="2">
    <location>
        <begin position="1533"/>
        <end position="1566"/>
    </location>
</feature>
<dbReference type="InterPro" id="IPR003599">
    <property type="entry name" value="Ig_sub"/>
</dbReference>
<organism evidence="5 6">
    <name type="scientific">Meloidogyne javanica</name>
    <name type="common">Root-knot nematode worm</name>
    <dbReference type="NCBI Taxonomy" id="6303"/>
    <lineage>
        <taxon>Eukaryota</taxon>
        <taxon>Metazoa</taxon>
        <taxon>Ecdysozoa</taxon>
        <taxon>Nematoda</taxon>
        <taxon>Chromadorea</taxon>
        <taxon>Rhabditida</taxon>
        <taxon>Tylenchina</taxon>
        <taxon>Tylenchomorpha</taxon>
        <taxon>Tylenchoidea</taxon>
        <taxon>Meloidogynidae</taxon>
        <taxon>Meloidogyninae</taxon>
        <taxon>Meloidogyne</taxon>
        <taxon>Meloidogyne incognita group</taxon>
    </lineage>
</organism>
<dbReference type="CDD" id="cd00063">
    <property type="entry name" value="FN3"/>
    <property type="match status" value="1"/>
</dbReference>
<protein>
    <submittedName>
        <fullName evidence="6">Uncharacterized protein</fullName>
    </submittedName>
</protein>
<feature type="compositionally biased region" description="Basic and acidic residues" evidence="2">
    <location>
        <begin position="1488"/>
        <end position="1522"/>
    </location>
</feature>
<proteinExistence type="predicted"/>
<dbReference type="PROSITE" id="PS50853">
    <property type="entry name" value="FN3"/>
    <property type="match status" value="1"/>
</dbReference>
<feature type="compositionally biased region" description="Basic and acidic residues" evidence="2">
    <location>
        <begin position="1687"/>
        <end position="1696"/>
    </location>
</feature>
<dbReference type="Pfam" id="PF00041">
    <property type="entry name" value="fn3"/>
    <property type="match status" value="1"/>
</dbReference>
<accession>A0A915M8H4</accession>
<feature type="region of interest" description="Disordered" evidence="2">
    <location>
        <begin position="540"/>
        <end position="564"/>
    </location>
</feature>
<dbReference type="SUPFAM" id="SSF48726">
    <property type="entry name" value="Immunoglobulin"/>
    <property type="match status" value="6"/>
</dbReference>
<feature type="compositionally biased region" description="Polar residues" evidence="2">
    <location>
        <begin position="1702"/>
        <end position="1721"/>
    </location>
</feature>
<dbReference type="SUPFAM" id="SSF49265">
    <property type="entry name" value="Fibronectin type III"/>
    <property type="match status" value="1"/>
</dbReference>
<name>A0A915M8H4_MELJA</name>
<evidence type="ECO:0000259" key="4">
    <source>
        <dbReference type="PROSITE" id="PS50853"/>
    </source>
</evidence>
<dbReference type="CDD" id="cd00096">
    <property type="entry name" value="Ig"/>
    <property type="match status" value="1"/>
</dbReference>